<feature type="compositionally biased region" description="Low complexity" evidence="4">
    <location>
        <begin position="231"/>
        <end position="242"/>
    </location>
</feature>
<dbReference type="Gene3D" id="3.40.50.410">
    <property type="entry name" value="von Willebrand factor, type A domain"/>
    <property type="match status" value="1"/>
</dbReference>
<dbReference type="FunCoup" id="A0A151Z2K9">
    <property type="interactions" value="738"/>
</dbReference>
<dbReference type="Proteomes" id="UP000076078">
    <property type="component" value="Unassembled WGS sequence"/>
</dbReference>
<evidence type="ECO:0000313" key="7">
    <source>
        <dbReference type="Proteomes" id="UP000076078"/>
    </source>
</evidence>
<dbReference type="Pfam" id="PF25106">
    <property type="entry name" value="VWA_4"/>
    <property type="match status" value="1"/>
</dbReference>
<dbReference type="InParanoid" id="A0A151Z2K9"/>
<dbReference type="PROSITE" id="PS50234">
    <property type="entry name" value="VWFA"/>
    <property type="match status" value="1"/>
</dbReference>
<dbReference type="CDD" id="cd00198">
    <property type="entry name" value="vWFA"/>
    <property type="match status" value="1"/>
</dbReference>
<feature type="compositionally biased region" description="Low complexity" evidence="4">
    <location>
        <begin position="1203"/>
        <end position="1212"/>
    </location>
</feature>
<evidence type="ECO:0000256" key="3">
    <source>
        <dbReference type="ARBA" id="ARBA00022729"/>
    </source>
</evidence>
<keyword evidence="2" id="KW-0964">Secreted</keyword>
<feature type="domain" description="VWFA" evidence="5">
    <location>
        <begin position="901"/>
        <end position="1060"/>
    </location>
</feature>
<dbReference type="SUPFAM" id="SSF81383">
    <property type="entry name" value="F-box domain"/>
    <property type="match status" value="1"/>
</dbReference>
<dbReference type="OMA" id="QCISLAN"/>
<dbReference type="EMBL" id="LODT01000051">
    <property type="protein sequence ID" value="KYQ88189.1"/>
    <property type="molecule type" value="Genomic_DNA"/>
</dbReference>
<dbReference type="GO" id="GO:0005737">
    <property type="term" value="C:cytoplasm"/>
    <property type="evidence" value="ECO:0007669"/>
    <property type="project" value="TreeGrafter"/>
</dbReference>
<evidence type="ECO:0000313" key="6">
    <source>
        <dbReference type="EMBL" id="KYQ88189.1"/>
    </source>
</evidence>
<evidence type="ECO:0000259" key="5">
    <source>
        <dbReference type="PROSITE" id="PS50234"/>
    </source>
</evidence>
<reference evidence="6 7" key="1">
    <citation type="submission" date="2015-12" db="EMBL/GenBank/DDBJ databases">
        <title>Dictyostelia acquired genes for synthesis and detection of signals that induce cell-type specialization by lateral gene transfer from prokaryotes.</title>
        <authorList>
            <person name="Gloeckner G."/>
            <person name="Schaap P."/>
        </authorList>
    </citation>
    <scope>NUCLEOTIDE SEQUENCE [LARGE SCALE GENOMIC DNA]</scope>
    <source>
        <strain evidence="6 7">TK</strain>
    </source>
</reference>
<comment type="caution">
    <text evidence="6">The sequence shown here is derived from an EMBL/GenBank/DDBJ whole genome shotgun (WGS) entry which is preliminary data.</text>
</comment>
<feature type="region of interest" description="Disordered" evidence="4">
    <location>
        <begin position="1203"/>
        <end position="1233"/>
    </location>
</feature>
<dbReference type="OrthoDB" id="301415at2759"/>
<dbReference type="SMART" id="SM00327">
    <property type="entry name" value="VWA"/>
    <property type="match status" value="1"/>
</dbReference>
<dbReference type="SUPFAM" id="SSF53300">
    <property type="entry name" value="vWA-like"/>
    <property type="match status" value="2"/>
</dbReference>
<keyword evidence="3" id="KW-0732">Signal</keyword>
<name>A0A151Z2K9_TIELA</name>
<evidence type="ECO:0000256" key="2">
    <source>
        <dbReference type="ARBA" id="ARBA00022525"/>
    </source>
</evidence>
<dbReference type="InterPro" id="IPR056861">
    <property type="entry name" value="HMCN1-like_VWA"/>
</dbReference>
<dbReference type="InterPro" id="IPR036465">
    <property type="entry name" value="vWFA_dom_sf"/>
</dbReference>
<sequence>MQSNNNNSIDIGINIETLNKSEILEKLSLLYKFFKNELTVEEKDQHHSLIDKIKDKQNCLKLIAAFNKQLLSLSTKSNVEDSTKITTTTTTTKNNDDNDKILKDSITELIKNKILDGRSLTLIQINQILSDPQQSVHYITIYTMFLNSIDLPSRLKVFTLCSAFENKLFSFAISILYHKNYGFKEVSKVIKILDSKRKLKQLRLKLDNIKISHINRKLKLHKITPSQLDPNNNNSSSNNKQKVYNKKKYYKKNKKTNKAIIEGTNQKQEKVPTQQPLEQNNNNNKIEEKKKFVSEGIIDHRYEYTVKQLEEEIKDLEKYKCNTALNGNISKIFKKWFKSFPEKTLEYFALGQPMKIWREMADLLHLSPKDFQCDWFLPYFFGKDPPVGQVVYELSEKVLLRDNITQEELFNRIIQYQPSYSYIRKKIPPREISDNLKSVIAKYEDLSTVLWWYHELSTFDVDQIIQNRILSEPNALSQMSYGLLLEKAMLFQRQGNPIFNDLLPLVRHSLDTLLDRISLPPPIAVLGDASASMDVAIRLSTIIGSLLTQLTKNSALKFFNHLPIWAPINVKNLNEVFQASNLIKGSGSTCPSAGLYPFYESKQSLSYIILVSDMEENTSYHGYSFCQLYEKYLTEVSPQCKLVFVSFVDSNESSEYQGKLIRDIEKSPKCPKPIIFKLDKRSPDIKKLDQMVTTLSCESNSFHIQVYSFIMIQQLLGHSYFSKYLNDNHSLLFQESLTIKSLQLILLHLFNNNQQQEDLIEIIFKKLLISTSTNSNYNNLYNELIEIQKSSSDPSSMKIIHYDKLSFQFKNLSTNLFVQQSPQQQLINNIDNNNNNEITNITNISKTDILNEMELVILFKYFRDQRSLLACSSVSKLWRKASLNPTLWIRFMSKNEERNLDLVFCIDKTHSMNGEIETVKTKVTQIIDSITRLNISVRLSMVFFSDHSENYQQDKRKGKRVTRVFPFTSDSQYIKESLSKVQVEGGFDLPEAVADGLNEVLNLPFRSNATKVCILISDAAAHGGFDDENLDNHSNGCPCGLDLIKTVRQMANRGISLHTVICRATQCTFDFMSACSEMTEGRSVLLTNLENLADFITNCSLESVYLDVIAPQVLRTIESMKLQFPSITMEEIIYRTTYSLRKQGVRVPIAYQFNLVTTNLPTPFQKDQIYDSMILSADDQQFRFHLKSLRERNKNLLAKRFQSQFPNNNNNHNQKKQLKLQQPQVTNAEQKPKTEYLSTEDIRKICKQFKIY</sequence>
<keyword evidence="7" id="KW-1185">Reference proteome</keyword>
<proteinExistence type="predicted"/>
<organism evidence="6 7">
    <name type="scientific">Tieghemostelium lacteum</name>
    <name type="common">Slime mold</name>
    <name type="synonym">Dictyostelium lacteum</name>
    <dbReference type="NCBI Taxonomy" id="361077"/>
    <lineage>
        <taxon>Eukaryota</taxon>
        <taxon>Amoebozoa</taxon>
        <taxon>Evosea</taxon>
        <taxon>Eumycetozoa</taxon>
        <taxon>Dictyostelia</taxon>
        <taxon>Dictyosteliales</taxon>
        <taxon>Raperosteliaceae</taxon>
        <taxon>Tieghemostelium</taxon>
    </lineage>
</organism>
<evidence type="ECO:0000256" key="4">
    <source>
        <dbReference type="SAM" id="MobiDB-lite"/>
    </source>
</evidence>
<protein>
    <recommendedName>
        <fullName evidence="5">VWFA domain-containing protein</fullName>
    </recommendedName>
</protein>
<dbReference type="AlphaFoldDB" id="A0A151Z2K9"/>
<comment type="subcellular location">
    <subcellularLocation>
        <location evidence="1">Secreted</location>
    </subcellularLocation>
</comment>
<dbReference type="InterPro" id="IPR002035">
    <property type="entry name" value="VWF_A"/>
</dbReference>
<dbReference type="InterPro" id="IPR052969">
    <property type="entry name" value="Thr-specific_kinase-like"/>
</dbReference>
<feature type="region of interest" description="Disordered" evidence="4">
    <location>
        <begin position="222"/>
        <end position="248"/>
    </location>
</feature>
<evidence type="ECO:0000256" key="1">
    <source>
        <dbReference type="ARBA" id="ARBA00004613"/>
    </source>
</evidence>
<dbReference type="PANTHER" id="PTHR47763:SF1">
    <property type="entry name" value="DUF659 DOMAIN-CONTAINING PROTEIN"/>
    <property type="match status" value="1"/>
</dbReference>
<dbReference type="GO" id="GO:0004674">
    <property type="term" value="F:protein serine/threonine kinase activity"/>
    <property type="evidence" value="ECO:0007669"/>
    <property type="project" value="TreeGrafter"/>
</dbReference>
<dbReference type="PANTHER" id="PTHR47763">
    <property type="entry name" value="ALPHA-PROTEIN KINASE VWKA"/>
    <property type="match status" value="1"/>
</dbReference>
<gene>
    <name evidence="6" type="ORF">DLAC_10873</name>
</gene>
<dbReference type="InterPro" id="IPR036047">
    <property type="entry name" value="F-box-like_dom_sf"/>
</dbReference>
<accession>A0A151Z2K9</accession>